<evidence type="ECO:0000313" key="2">
    <source>
        <dbReference type="EMBL" id="SFQ14655.1"/>
    </source>
</evidence>
<evidence type="ECO:0000256" key="1">
    <source>
        <dbReference type="SAM" id="MobiDB-lite"/>
    </source>
</evidence>
<reference evidence="3" key="1">
    <citation type="submission" date="2016-10" db="EMBL/GenBank/DDBJ databases">
        <authorList>
            <person name="Varghese N."/>
            <person name="Submissions S."/>
        </authorList>
    </citation>
    <scope>NUCLEOTIDE SEQUENCE [LARGE SCALE GENOMIC DNA]</scope>
    <source>
        <strain evidence="3">CGMCC 1.10329</strain>
    </source>
</reference>
<gene>
    <name evidence="2" type="ORF">SAMN05216277_1235</name>
</gene>
<dbReference type="EMBL" id="FOXI01000023">
    <property type="protein sequence ID" value="SFQ14655.1"/>
    <property type="molecule type" value="Genomic_DNA"/>
</dbReference>
<proteinExistence type="predicted"/>
<dbReference type="Proteomes" id="UP000183769">
    <property type="component" value="Unassembled WGS sequence"/>
</dbReference>
<feature type="region of interest" description="Disordered" evidence="1">
    <location>
        <begin position="1"/>
        <end position="22"/>
    </location>
</feature>
<evidence type="ECO:0000313" key="3">
    <source>
        <dbReference type="Proteomes" id="UP000183769"/>
    </source>
</evidence>
<name>A0A1I5W4J1_9EURY</name>
<sequence>MEFEEFKRVLEEQTGERSQLSKDSYEIGRKLANLPD</sequence>
<accession>A0A1I5W4J1</accession>
<protein>
    <submittedName>
        <fullName evidence="2">Uncharacterized protein</fullName>
    </submittedName>
</protein>
<dbReference type="AlphaFoldDB" id="A0A1I5W4J1"/>
<organism evidence="2 3">
    <name type="scientific">Halolamina pelagica</name>
    <dbReference type="NCBI Taxonomy" id="699431"/>
    <lineage>
        <taxon>Archaea</taxon>
        <taxon>Methanobacteriati</taxon>
        <taxon>Methanobacteriota</taxon>
        <taxon>Stenosarchaea group</taxon>
        <taxon>Halobacteria</taxon>
        <taxon>Halobacteriales</taxon>
        <taxon>Haloferacaceae</taxon>
    </lineage>
</organism>
<keyword evidence="3" id="KW-1185">Reference proteome</keyword>